<name>A0ABW9L0D5_XANCT</name>
<evidence type="ECO:0000313" key="3">
    <source>
        <dbReference type="EMBL" id="MFN6509517.1"/>
    </source>
</evidence>
<feature type="signal peptide" evidence="1">
    <location>
        <begin position="1"/>
        <end position="22"/>
    </location>
</feature>
<feature type="chain" id="PRO_5046835457" evidence="1">
    <location>
        <begin position="23"/>
        <end position="184"/>
    </location>
</feature>
<evidence type="ECO:0000259" key="2">
    <source>
        <dbReference type="Pfam" id="PF13827"/>
    </source>
</evidence>
<dbReference type="EMBL" id="JBKAMQ010000002">
    <property type="protein sequence ID" value="MFN6509517.1"/>
    <property type="molecule type" value="Genomic_DNA"/>
</dbReference>
<keyword evidence="1" id="KW-0732">Signal</keyword>
<dbReference type="RefSeq" id="WP_081088045.1">
    <property type="nucleotide sequence ID" value="NZ_CP064001.1"/>
</dbReference>
<dbReference type="Proteomes" id="UP001635788">
    <property type="component" value="Unassembled WGS sequence"/>
</dbReference>
<proteinExistence type="predicted"/>
<keyword evidence="4" id="KW-1185">Reference proteome</keyword>
<gene>
    <name evidence="3" type="ORF">ACK3FC_20490</name>
</gene>
<protein>
    <submittedName>
        <fullName evidence="3">DUF4189 domain-containing protein</fullName>
    </submittedName>
</protein>
<dbReference type="InterPro" id="IPR025240">
    <property type="entry name" value="DUF4189"/>
</dbReference>
<feature type="domain" description="DUF4189" evidence="2">
    <location>
        <begin position="68"/>
        <end position="176"/>
    </location>
</feature>
<reference evidence="3 4" key="1">
    <citation type="submission" date="2024-12" db="EMBL/GenBank/DDBJ databases">
        <authorList>
            <person name="Alaofin S."/>
            <person name="Velasco D."/>
            <person name="Li D."/>
            <person name="Baldwin T."/>
            <person name="Liu Z."/>
            <person name="Schachterle J.K."/>
        </authorList>
    </citation>
    <scope>NUCLEOTIDE SEQUENCE [LARGE SCALE GENOMIC DNA]</scope>
    <source>
        <strain evidence="3 4">B1</strain>
    </source>
</reference>
<evidence type="ECO:0000313" key="4">
    <source>
        <dbReference type="Proteomes" id="UP001635788"/>
    </source>
</evidence>
<sequence length="184" mass="19449">MKLKLGWALIIFTTFFAGGVQAEQGCPPGQIPAQSNGSMASCGPIPPGYYQNQESATPRPSGKWIKTWGAIAIGSIDSITSYGVTTGKLSKSEAEQDALRRCASHGETNCQIGLAYKNQCAVIAEPQINGKPFSDGLSDFVGAGTNSEASTVALERCKVDNKSTAGAKCKIIYQACTDPIFQKY</sequence>
<evidence type="ECO:0000256" key="1">
    <source>
        <dbReference type="SAM" id="SignalP"/>
    </source>
</evidence>
<organism evidence="3 4">
    <name type="scientific">Xanthomonas translucens pv. translucens</name>
    <dbReference type="NCBI Taxonomy" id="134875"/>
    <lineage>
        <taxon>Bacteria</taxon>
        <taxon>Pseudomonadati</taxon>
        <taxon>Pseudomonadota</taxon>
        <taxon>Gammaproteobacteria</taxon>
        <taxon>Lysobacterales</taxon>
        <taxon>Lysobacteraceae</taxon>
        <taxon>Xanthomonas</taxon>
        <taxon>Xanthomonas translucens group</taxon>
    </lineage>
</organism>
<accession>A0ABW9L0D5</accession>
<comment type="caution">
    <text evidence="3">The sequence shown here is derived from an EMBL/GenBank/DDBJ whole genome shotgun (WGS) entry which is preliminary data.</text>
</comment>
<dbReference type="Pfam" id="PF13827">
    <property type="entry name" value="DUF4189"/>
    <property type="match status" value="1"/>
</dbReference>